<keyword evidence="5" id="KW-0472">Membrane</keyword>
<keyword evidence="5" id="KW-0812">Transmembrane</keyword>
<feature type="transmembrane region" description="Helical" evidence="5">
    <location>
        <begin position="244"/>
        <end position="264"/>
    </location>
</feature>
<evidence type="ECO:0000313" key="7">
    <source>
        <dbReference type="EMBL" id="KYO28005.1"/>
    </source>
</evidence>
<dbReference type="AlphaFoldDB" id="A0A151MU38"/>
<dbReference type="GO" id="GO:0005886">
    <property type="term" value="C:plasma membrane"/>
    <property type="evidence" value="ECO:0007669"/>
    <property type="project" value="TreeGrafter"/>
</dbReference>
<evidence type="ECO:0000256" key="5">
    <source>
        <dbReference type="SAM" id="Phobius"/>
    </source>
</evidence>
<dbReference type="SUPFAM" id="SSF52058">
    <property type="entry name" value="L domain-like"/>
    <property type="match status" value="1"/>
</dbReference>
<dbReference type="STRING" id="8496.A0A151MU38"/>
<dbReference type="InterPro" id="IPR003591">
    <property type="entry name" value="Leu-rich_rpt_typical-subtyp"/>
</dbReference>
<proteinExistence type="predicted"/>
<protein>
    <submittedName>
        <fullName evidence="7">Trophoblast glycoprotein</fullName>
    </submittedName>
</protein>
<evidence type="ECO:0000313" key="8">
    <source>
        <dbReference type="Proteomes" id="UP000050525"/>
    </source>
</evidence>
<feature type="domain" description="LRRCT" evidence="6">
    <location>
        <begin position="180"/>
        <end position="231"/>
    </location>
</feature>
<feature type="region of interest" description="Disordered" evidence="4">
    <location>
        <begin position="303"/>
        <end position="337"/>
    </location>
</feature>
<accession>A0A151MU38</accession>
<reference evidence="7 8" key="1">
    <citation type="journal article" date="2012" name="Genome Biol.">
        <title>Sequencing three crocodilian genomes to illuminate the evolution of archosaurs and amniotes.</title>
        <authorList>
            <person name="St John J.A."/>
            <person name="Braun E.L."/>
            <person name="Isberg S.R."/>
            <person name="Miles L.G."/>
            <person name="Chong A.Y."/>
            <person name="Gongora J."/>
            <person name="Dalzell P."/>
            <person name="Moran C."/>
            <person name="Bed'hom B."/>
            <person name="Abzhanov A."/>
            <person name="Burgess S.C."/>
            <person name="Cooksey A.M."/>
            <person name="Castoe T.A."/>
            <person name="Crawford N.G."/>
            <person name="Densmore L.D."/>
            <person name="Drew J.C."/>
            <person name="Edwards S.V."/>
            <person name="Faircloth B.C."/>
            <person name="Fujita M.K."/>
            <person name="Greenwold M.J."/>
            <person name="Hoffmann F.G."/>
            <person name="Howard J.M."/>
            <person name="Iguchi T."/>
            <person name="Janes D.E."/>
            <person name="Khan S.Y."/>
            <person name="Kohno S."/>
            <person name="de Koning A.J."/>
            <person name="Lance S.L."/>
            <person name="McCarthy F.M."/>
            <person name="McCormack J.E."/>
            <person name="Merchant M.E."/>
            <person name="Peterson D.G."/>
            <person name="Pollock D.D."/>
            <person name="Pourmand N."/>
            <person name="Raney B.J."/>
            <person name="Roessler K.A."/>
            <person name="Sanford J.R."/>
            <person name="Sawyer R.H."/>
            <person name="Schmidt C.J."/>
            <person name="Triplett E.W."/>
            <person name="Tuberville T.D."/>
            <person name="Venegas-Anaya M."/>
            <person name="Howard J.T."/>
            <person name="Jarvis E.D."/>
            <person name="Guillette L.J.Jr."/>
            <person name="Glenn T.C."/>
            <person name="Green R.E."/>
            <person name="Ray D.A."/>
        </authorList>
    </citation>
    <scope>NUCLEOTIDE SEQUENCE [LARGE SCALE GENOMIC DNA]</scope>
    <source>
        <strain evidence="7">KSC_2009_1</strain>
    </source>
</reference>
<dbReference type="PANTHER" id="PTHR24364:SF17">
    <property type="entry name" value="TROPHOBLAST GLYCOPROTEIN"/>
    <property type="match status" value="1"/>
</dbReference>
<dbReference type="Gene3D" id="3.80.10.10">
    <property type="entry name" value="Ribonuclease Inhibitor"/>
    <property type="match status" value="1"/>
</dbReference>
<evidence type="ECO:0000256" key="4">
    <source>
        <dbReference type="SAM" id="MobiDB-lite"/>
    </source>
</evidence>
<keyword evidence="3" id="KW-0677">Repeat</keyword>
<evidence type="ECO:0000256" key="3">
    <source>
        <dbReference type="ARBA" id="ARBA00022737"/>
    </source>
</evidence>
<comment type="caution">
    <text evidence="7">The sequence shown here is derived from an EMBL/GenBank/DDBJ whole genome shotgun (WGS) entry which is preliminary data.</text>
</comment>
<evidence type="ECO:0000256" key="1">
    <source>
        <dbReference type="ARBA" id="ARBA00022614"/>
    </source>
</evidence>
<dbReference type="PRINTS" id="PR00019">
    <property type="entry name" value="LEURICHRPT"/>
</dbReference>
<dbReference type="eggNOG" id="KOG0619">
    <property type="taxonomic scope" value="Eukaryota"/>
</dbReference>
<organism evidence="7 8">
    <name type="scientific">Alligator mississippiensis</name>
    <name type="common">American alligator</name>
    <dbReference type="NCBI Taxonomy" id="8496"/>
    <lineage>
        <taxon>Eukaryota</taxon>
        <taxon>Metazoa</taxon>
        <taxon>Chordata</taxon>
        <taxon>Craniata</taxon>
        <taxon>Vertebrata</taxon>
        <taxon>Euteleostomi</taxon>
        <taxon>Archelosauria</taxon>
        <taxon>Archosauria</taxon>
        <taxon>Crocodylia</taxon>
        <taxon>Alligatoridae</taxon>
        <taxon>Alligatorinae</taxon>
        <taxon>Alligator</taxon>
    </lineage>
</organism>
<sequence>MAGSMCARSLPATAFPALPELRDLRLSSCELRAVEADALAPLPSLWQLDLRSNPLDFVSPRAFGNASSALRELSLAGALANLSAVAALLQGGALPSLAHLDLADNGLLSLPEGIFSALPSLQHLDLRNNSLVSLHNVSFQGLGQLESLNLSDNSLMRLRNATLSQLRSLPRLQRIGLSHNPWVCDCNIEDMVNWLKESNQVEGKGSLSCSYPDGLLDKPLVKIRSSDLNCSLPVDIQSQLQTSYVFLGIVLALIGAIFLLVLYLNRKGIKKWMHNIRDASAVFISNLQSFCENMMKKITFEEARGGKGREARHQAPDPVHQRKKSHLPPSPVSSQQD</sequence>
<dbReference type="InterPro" id="IPR052286">
    <property type="entry name" value="Wnt_signaling_inhibitor"/>
</dbReference>
<keyword evidence="1" id="KW-0433">Leucine-rich repeat</keyword>
<dbReference type="SMART" id="SM00369">
    <property type="entry name" value="LRR_TYP"/>
    <property type="match status" value="5"/>
</dbReference>
<dbReference type="GO" id="GO:0090090">
    <property type="term" value="P:negative regulation of canonical Wnt signaling pathway"/>
    <property type="evidence" value="ECO:0007669"/>
    <property type="project" value="TreeGrafter"/>
</dbReference>
<name>A0A151MU38_ALLMI</name>
<dbReference type="EMBL" id="AKHW03005050">
    <property type="protein sequence ID" value="KYO28005.1"/>
    <property type="molecule type" value="Genomic_DNA"/>
</dbReference>
<dbReference type="Pfam" id="PF13855">
    <property type="entry name" value="LRR_8"/>
    <property type="match status" value="2"/>
</dbReference>
<dbReference type="PANTHER" id="PTHR24364">
    <property type="entry name" value="LP06937P"/>
    <property type="match status" value="1"/>
</dbReference>
<dbReference type="Proteomes" id="UP000050525">
    <property type="component" value="Unassembled WGS sequence"/>
</dbReference>
<feature type="compositionally biased region" description="Basic and acidic residues" evidence="4">
    <location>
        <begin position="303"/>
        <end position="315"/>
    </location>
</feature>
<evidence type="ECO:0000256" key="2">
    <source>
        <dbReference type="ARBA" id="ARBA00022729"/>
    </source>
</evidence>
<dbReference type="InterPro" id="IPR000483">
    <property type="entry name" value="Cys-rich_flank_reg_C"/>
</dbReference>
<dbReference type="InterPro" id="IPR032675">
    <property type="entry name" value="LRR_dom_sf"/>
</dbReference>
<dbReference type="InterPro" id="IPR001611">
    <property type="entry name" value="Leu-rich_rpt"/>
</dbReference>
<dbReference type="PROSITE" id="PS51450">
    <property type="entry name" value="LRR"/>
    <property type="match status" value="1"/>
</dbReference>
<dbReference type="SMART" id="SM00082">
    <property type="entry name" value="LRRCT"/>
    <property type="match status" value="1"/>
</dbReference>
<keyword evidence="5" id="KW-1133">Transmembrane helix</keyword>
<keyword evidence="2" id="KW-0732">Signal</keyword>
<gene>
    <name evidence="7" type="primary">TPBG</name>
    <name evidence="7" type="ORF">Y1Q_0014192</name>
</gene>
<evidence type="ECO:0000259" key="6">
    <source>
        <dbReference type="SMART" id="SM00082"/>
    </source>
</evidence>
<keyword evidence="8" id="KW-1185">Reference proteome</keyword>